<gene>
    <name evidence="9" type="ORF">HDU87_006277</name>
</gene>
<feature type="compositionally biased region" description="Pro residues" evidence="7">
    <location>
        <begin position="534"/>
        <end position="551"/>
    </location>
</feature>
<dbReference type="EMBL" id="JADGJQ010000053">
    <property type="protein sequence ID" value="KAJ3175327.1"/>
    <property type="molecule type" value="Genomic_DNA"/>
</dbReference>
<evidence type="ECO:0000256" key="6">
    <source>
        <dbReference type="ARBA" id="ARBA00044805"/>
    </source>
</evidence>
<dbReference type="GO" id="GO:0005829">
    <property type="term" value="C:cytosol"/>
    <property type="evidence" value="ECO:0007669"/>
    <property type="project" value="TreeGrafter"/>
</dbReference>
<evidence type="ECO:0000256" key="2">
    <source>
        <dbReference type="ARBA" id="ARBA00022618"/>
    </source>
</evidence>
<accession>A0AAD5TI00</accession>
<feature type="domain" description="Ataxin-10" evidence="8">
    <location>
        <begin position="566"/>
        <end position="667"/>
    </location>
</feature>
<comment type="similarity">
    <text evidence="1">Belongs to the ataxin-10 family.</text>
</comment>
<evidence type="ECO:0000256" key="5">
    <source>
        <dbReference type="ARBA" id="ARBA00044801"/>
    </source>
</evidence>
<dbReference type="InterPro" id="IPR051374">
    <property type="entry name" value="Ataxin-10/CTR86_families"/>
</dbReference>
<evidence type="ECO:0000256" key="4">
    <source>
        <dbReference type="ARBA" id="ARBA00044746"/>
    </source>
</evidence>
<evidence type="ECO:0000256" key="1">
    <source>
        <dbReference type="ARBA" id="ARBA00008384"/>
    </source>
</evidence>
<dbReference type="InterPro" id="IPR016024">
    <property type="entry name" value="ARM-type_fold"/>
</dbReference>
<feature type="compositionally biased region" description="Low complexity" evidence="7">
    <location>
        <begin position="24"/>
        <end position="36"/>
    </location>
</feature>
<evidence type="ECO:0000256" key="7">
    <source>
        <dbReference type="SAM" id="MobiDB-lite"/>
    </source>
</evidence>
<evidence type="ECO:0000313" key="9">
    <source>
        <dbReference type="EMBL" id="KAJ3175327.1"/>
    </source>
</evidence>
<dbReference type="InterPro" id="IPR019156">
    <property type="entry name" value="Ataxin-10_domain"/>
</dbReference>
<dbReference type="AlphaFoldDB" id="A0AAD5TI00"/>
<dbReference type="SUPFAM" id="SSF48371">
    <property type="entry name" value="ARM repeat"/>
    <property type="match status" value="1"/>
</dbReference>
<dbReference type="Gene3D" id="1.25.10.10">
    <property type="entry name" value="Leucine-rich Repeat Variant"/>
    <property type="match status" value="1"/>
</dbReference>
<comment type="function">
    <text evidence="4">May play a role in the regulation of cytokinesis.</text>
</comment>
<sequence>MSSTAAAAAHHPPPLLLQPPQQLPEPKQQQCSSAATAAATPTIPYAHQSLANHPDAAVRVFSAWRPLLERMNAGCSAPPAYEHLEQATAAVDQVAREMAKDVELRIAVGQAPFVFPALRNALIFSRNHLFCVFGVGRQGVACPYRAGRAVDLAAAHFMFVRNITAQARGNQTAAWEQGLYEPAEEILSYLCSWLSSTKDCCTAMKGQVKKCVSMGTQMLANMMTANPDVQDKLWPRYFKDSELLSQLLSTCDIQRATYVLICIYNCTLKCRERCLFITETPIGRNLLKLMIMTAGHMLRDPDCSAFEYVYAIFSNMIELDLTANIMQALCLGRDENRPHLLLPCHITFLQLLDGMMDSSRGAPEVSIETALFMVCVLKKCIVHVRRIGGLPDSRPTPQQAPAGANAEPVAVAGAKSFDDLNFGQDIEGLVLLVQFLVKTTQEFGPDAKSKLMHAGLGDALLNLLHFLDVASPRSTLKSLPPQSTHSSALSSDASFSAPPLQSCFTSASSQSPLPSLSSSSASFSAAPSALASPPSSPPPPASTNFAPPPSSDTPLLPAKQSPFFMLKSDVIRIVANLAYEAPEVQNAFRHIGGLHAVLNHCAIDDDNPYIKEQSILALRNLLDSNPANQRLVEQLRPTGAGIEKESNELLKQMGKIASVNADGKVVVSSSSSGAMPKQQPPPQPSRISEIVEVAVETDAAKRLRREKEQRDDIEALGLGGLESRVQFMEVDI</sequence>
<feature type="region of interest" description="Disordered" evidence="7">
    <location>
        <begin position="667"/>
        <end position="686"/>
    </location>
</feature>
<evidence type="ECO:0000259" key="8">
    <source>
        <dbReference type="Pfam" id="PF09759"/>
    </source>
</evidence>
<keyword evidence="2" id="KW-0132">Cell division</keyword>
<dbReference type="Pfam" id="PF09759">
    <property type="entry name" value="Atx10homo_assoc"/>
    <property type="match status" value="1"/>
</dbReference>
<dbReference type="PANTHER" id="PTHR13255">
    <property type="entry name" value="ATAXIN-10"/>
    <property type="match status" value="1"/>
</dbReference>
<feature type="compositionally biased region" description="Pro residues" evidence="7">
    <location>
        <begin position="11"/>
        <end position="23"/>
    </location>
</feature>
<evidence type="ECO:0000313" key="10">
    <source>
        <dbReference type="Proteomes" id="UP001212152"/>
    </source>
</evidence>
<dbReference type="Proteomes" id="UP001212152">
    <property type="component" value="Unassembled WGS sequence"/>
</dbReference>
<proteinExistence type="inferred from homology"/>
<dbReference type="PANTHER" id="PTHR13255:SF0">
    <property type="entry name" value="ATAXIN-10"/>
    <property type="match status" value="1"/>
</dbReference>
<keyword evidence="10" id="KW-1185">Reference proteome</keyword>
<reference evidence="9" key="1">
    <citation type="submission" date="2020-05" db="EMBL/GenBank/DDBJ databases">
        <title>Phylogenomic resolution of chytrid fungi.</title>
        <authorList>
            <person name="Stajich J.E."/>
            <person name="Amses K."/>
            <person name="Simmons R."/>
            <person name="Seto K."/>
            <person name="Myers J."/>
            <person name="Bonds A."/>
            <person name="Quandt C.A."/>
            <person name="Barry K."/>
            <person name="Liu P."/>
            <person name="Grigoriev I."/>
            <person name="Longcore J.E."/>
            <person name="James T.Y."/>
        </authorList>
    </citation>
    <scope>NUCLEOTIDE SEQUENCE</scope>
    <source>
        <strain evidence="9">JEL0379</strain>
    </source>
</reference>
<dbReference type="GO" id="GO:0051301">
    <property type="term" value="P:cell division"/>
    <property type="evidence" value="ECO:0007669"/>
    <property type="project" value="UniProtKB-KW"/>
</dbReference>
<feature type="region of interest" description="Disordered" evidence="7">
    <location>
        <begin position="1"/>
        <end position="36"/>
    </location>
</feature>
<feature type="region of interest" description="Disordered" evidence="7">
    <location>
        <begin position="527"/>
        <end position="556"/>
    </location>
</feature>
<comment type="caution">
    <text evidence="9">The sequence shown here is derived from an EMBL/GenBank/DDBJ whole genome shotgun (WGS) entry which is preliminary data.</text>
</comment>
<dbReference type="InterPro" id="IPR011989">
    <property type="entry name" value="ARM-like"/>
</dbReference>
<organism evidence="9 10">
    <name type="scientific">Geranomyces variabilis</name>
    <dbReference type="NCBI Taxonomy" id="109894"/>
    <lineage>
        <taxon>Eukaryota</taxon>
        <taxon>Fungi</taxon>
        <taxon>Fungi incertae sedis</taxon>
        <taxon>Chytridiomycota</taxon>
        <taxon>Chytridiomycota incertae sedis</taxon>
        <taxon>Chytridiomycetes</taxon>
        <taxon>Spizellomycetales</taxon>
        <taxon>Powellomycetaceae</taxon>
        <taxon>Geranomyces</taxon>
    </lineage>
</organism>
<keyword evidence="3" id="KW-0131">Cell cycle</keyword>
<evidence type="ECO:0000256" key="3">
    <source>
        <dbReference type="ARBA" id="ARBA00023306"/>
    </source>
</evidence>
<name>A0AAD5TI00_9FUNG</name>
<protein>
    <recommendedName>
        <fullName evidence="5">Ataxin-10 homolog</fullName>
    </recommendedName>
    <alternativeName>
        <fullName evidence="6">Copper transport protein 86</fullName>
    </alternativeName>
</protein>